<evidence type="ECO:0000256" key="1">
    <source>
        <dbReference type="SAM" id="Coils"/>
    </source>
</evidence>
<gene>
    <name evidence="6" type="ORF">NCTC12264_00024</name>
</gene>
<dbReference type="Pfam" id="PF18760">
    <property type="entry name" value="ART-PolyVal"/>
    <property type="match status" value="1"/>
</dbReference>
<keyword evidence="6" id="KW-0808">Transferase</keyword>
<feature type="domain" description="Large polyvalent protein-associated" evidence="4">
    <location>
        <begin position="824"/>
        <end position="935"/>
    </location>
</feature>
<accession>A0A381EFV2</accession>
<dbReference type="InterPro" id="IPR040824">
    <property type="entry name" value="LPD3"/>
</dbReference>
<dbReference type="Pfam" id="PF18838">
    <property type="entry name" value="LPD23"/>
    <property type="match status" value="1"/>
</dbReference>
<evidence type="ECO:0000259" key="4">
    <source>
        <dbReference type="Pfam" id="PF18798"/>
    </source>
</evidence>
<dbReference type="GO" id="GO:0032259">
    <property type="term" value="P:methylation"/>
    <property type="evidence" value="ECO:0007669"/>
    <property type="project" value="UniProtKB-KW"/>
</dbReference>
<feature type="domain" description="Large polyvalent protein associated" evidence="5">
    <location>
        <begin position="549"/>
        <end position="603"/>
    </location>
</feature>
<dbReference type="InterPro" id="IPR040696">
    <property type="entry name" value="LPD23"/>
</dbReference>
<dbReference type="Pfam" id="PF18798">
    <property type="entry name" value="LPD3"/>
    <property type="match status" value="1"/>
</dbReference>
<dbReference type="RefSeq" id="WP_181892431.1">
    <property type="nucleotide sequence ID" value="NZ_UFUZ01000001.1"/>
</dbReference>
<feature type="region of interest" description="Disordered" evidence="2">
    <location>
        <begin position="237"/>
        <end position="257"/>
    </location>
</feature>
<evidence type="ECO:0000256" key="2">
    <source>
        <dbReference type="SAM" id="MobiDB-lite"/>
    </source>
</evidence>
<dbReference type="Proteomes" id="UP000254161">
    <property type="component" value="Unassembled WGS sequence"/>
</dbReference>
<feature type="domain" description="ART-PolyVal-like" evidence="3">
    <location>
        <begin position="293"/>
        <end position="420"/>
    </location>
</feature>
<keyword evidence="6" id="KW-0489">Methyltransferase</keyword>
<keyword evidence="1" id="KW-0175">Coiled coil</keyword>
<sequence>MQNERGRKIQAKVMLKELEKEQKGLYSVVYNGKNASLIKQDLASVENAIALMQGTRYKGAKHERIKHLTDPSKEGYVTDLEFVSLGKSIREFLKHYEPFIDKNGARLYEWEKEGVRFRVVVNDIADMDSNPTTATEEIITFYSDRNLKEAMDFKNPVLKAEDLSTLIKKKDEIYEKMQAYEREHNYPEFLGFGKNAIKIDDPYYQGLNEEFNALYKKIDKLKWAKFRAEKEQEKAKQEASLKALQEQSTSESPYKDFNTTPKSWKSIEKIKGADYINDLKQWHEKSHKSSKNTDGSPKVFYHGTRSDKFEVFEAGESESGRDGIYFSTSLNIAKDYDIWKQGVYKVFLHYENPLVVDFKGANYNSKQGREILKTIPQKLSKKHDAIIYKNIRDDNQNGAGELADTVIVFNPNQIKHIDNKGLKNESGRKYFNEKSENIYQSNPHLGAGLVGGVLNGLETDEDGNITGFDPAKFAMGFLGGSLGSKAVSKGIKWRANKVKKAYPNIAKDNPALMEQIAKRDLLTYAKNESANALTRFLNKNKLFDSTRGLFAGEKALLNEAYAPHKARLAKAKELENKGADEIEIWEKTGWYKDKDKKWKFEISQRGGEFKWDLLKKVGKDMLSEDRSMRLEEVLQDDALFRAYPQLKELKIRAVGIDDSVLGQYSEVEKNIMLSPDLNSMRAKRTLYHELQHAVQDIEGFAYGDKWELRKNYKLRHGEVEARNVENRLLTRKNDLKKLDKEIQKLTKEIQNEESAELGDYEKFSLALKKRDLVDMLEFKDKILSLDDEIIKKHPHKTMDTPLSETIAESTIQGEALSKANHSNLSALRNETKELLKPFTHKAIKNQNDNTKAIVTMSGVKEMLSVKAIKQSVKNGFKAKQHIKAVKALPALFEKAIFKERQKQRHFKDYVEAYRVYSADFEGGKAIISVQERKVGDDVLYFLKLDELRLNNA</sequence>
<protein>
    <submittedName>
        <fullName evidence="6">Putative DNA methylase</fullName>
    </submittedName>
</protein>
<dbReference type="GO" id="GO:0008168">
    <property type="term" value="F:methyltransferase activity"/>
    <property type="evidence" value="ECO:0007669"/>
    <property type="project" value="UniProtKB-KW"/>
</dbReference>
<evidence type="ECO:0000259" key="3">
    <source>
        <dbReference type="Pfam" id="PF18760"/>
    </source>
</evidence>
<feature type="compositionally biased region" description="Polar residues" evidence="2">
    <location>
        <begin position="246"/>
        <end position="257"/>
    </location>
</feature>
<evidence type="ECO:0000313" key="6">
    <source>
        <dbReference type="EMBL" id="SUX25830.1"/>
    </source>
</evidence>
<evidence type="ECO:0000313" key="7">
    <source>
        <dbReference type="Proteomes" id="UP000254161"/>
    </source>
</evidence>
<dbReference type="InterPro" id="IPR049522">
    <property type="entry name" value="ART-PolyVal_dom"/>
</dbReference>
<dbReference type="AlphaFoldDB" id="A0A381EFV2"/>
<reference evidence="6 7" key="1">
    <citation type="submission" date="2018-06" db="EMBL/GenBank/DDBJ databases">
        <authorList>
            <consortium name="Pathogen Informatics"/>
            <person name="Doyle S."/>
        </authorList>
    </citation>
    <scope>NUCLEOTIDE SEQUENCE [LARGE SCALE GENOMIC DNA]</scope>
    <source>
        <strain evidence="6 7">NCTC12264</strain>
    </source>
</reference>
<proteinExistence type="predicted"/>
<name>A0A381EFV2_CAMUP</name>
<dbReference type="EMBL" id="UFUZ01000001">
    <property type="protein sequence ID" value="SUX25830.1"/>
    <property type="molecule type" value="Genomic_DNA"/>
</dbReference>
<evidence type="ECO:0000259" key="5">
    <source>
        <dbReference type="Pfam" id="PF18838"/>
    </source>
</evidence>
<feature type="coiled-coil region" evidence="1">
    <location>
        <begin position="721"/>
        <end position="755"/>
    </location>
</feature>
<organism evidence="6 7">
    <name type="scientific">Campylobacter upsaliensis</name>
    <dbReference type="NCBI Taxonomy" id="28080"/>
    <lineage>
        <taxon>Bacteria</taxon>
        <taxon>Pseudomonadati</taxon>
        <taxon>Campylobacterota</taxon>
        <taxon>Epsilonproteobacteria</taxon>
        <taxon>Campylobacterales</taxon>
        <taxon>Campylobacteraceae</taxon>
        <taxon>Campylobacter</taxon>
    </lineage>
</organism>